<comment type="caution">
    <text evidence="1">The sequence shown here is derived from an EMBL/GenBank/DDBJ whole genome shotgun (WGS) entry which is preliminary data.</text>
</comment>
<dbReference type="OrthoDB" id="6064656at2"/>
<keyword evidence="2" id="KW-1185">Reference proteome</keyword>
<dbReference type="AlphaFoldDB" id="A0A7K0BVR2"/>
<gene>
    <name evidence="1" type="ORF">ACRB68_33370</name>
</gene>
<organism evidence="1 2">
    <name type="scientific">Actinomadura macrotermitis</name>
    <dbReference type="NCBI Taxonomy" id="2585200"/>
    <lineage>
        <taxon>Bacteria</taxon>
        <taxon>Bacillati</taxon>
        <taxon>Actinomycetota</taxon>
        <taxon>Actinomycetes</taxon>
        <taxon>Streptosporangiales</taxon>
        <taxon>Thermomonosporaceae</taxon>
        <taxon>Actinomadura</taxon>
    </lineage>
</organism>
<dbReference type="RefSeq" id="WP_153533352.1">
    <property type="nucleotide sequence ID" value="NZ_WEGH01000002.1"/>
</dbReference>
<evidence type="ECO:0000313" key="2">
    <source>
        <dbReference type="Proteomes" id="UP000487268"/>
    </source>
</evidence>
<reference evidence="1 2" key="1">
    <citation type="submission" date="2019-10" db="EMBL/GenBank/DDBJ databases">
        <title>Actinomadura rubteroloni sp. nov. and Actinomadura macrotermitis sp. nov., isolated from the gut of fungus growing-termite Macrotermes natalensis.</title>
        <authorList>
            <person name="Benndorf R."/>
            <person name="Martin K."/>
            <person name="Kuefner M."/>
            <person name="De Beer W."/>
            <person name="Kaster A.-K."/>
            <person name="Vollmers J."/>
            <person name="Poulsen M."/>
            <person name="Beemelmanns C."/>
        </authorList>
    </citation>
    <scope>NUCLEOTIDE SEQUENCE [LARGE SCALE GENOMIC DNA]</scope>
    <source>
        <strain evidence="1 2">RB68</strain>
    </source>
</reference>
<accession>A0A7K0BVR2</accession>
<dbReference type="EMBL" id="WEGH01000002">
    <property type="protein sequence ID" value="MQY05265.1"/>
    <property type="molecule type" value="Genomic_DNA"/>
</dbReference>
<name>A0A7K0BVR2_9ACTN</name>
<proteinExistence type="predicted"/>
<protein>
    <submittedName>
        <fullName evidence="1">Uncharacterized protein</fullName>
    </submittedName>
</protein>
<dbReference type="Proteomes" id="UP000487268">
    <property type="component" value="Unassembled WGS sequence"/>
</dbReference>
<evidence type="ECO:0000313" key="1">
    <source>
        <dbReference type="EMBL" id="MQY05265.1"/>
    </source>
</evidence>
<sequence>MRIGEAQDHLLALLREEGQEPGRLSPLPAWRAFSRFMHRPIEAVEDALLYEFGTYSFRGPRRFCLSFCRQADVDEGREPAFTAFLNEIEHRPEWPVITALQPVDSFVYQERVC</sequence>